<accession>A0A5M3MVD4</accession>
<evidence type="ECO:0000256" key="8">
    <source>
        <dbReference type="ARBA" id="ARBA00022692"/>
    </source>
</evidence>
<comment type="caution">
    <text evidence="13">The sequence shown here is derived from an EMBL/GenBank/DDBJ whole genome shotgun (WGS) entry which is preliminary data.</text>
</comment>
<name>A0A5M3MVD4_CONPW</name>
<evidence type="ECO:0000313" key="14">
    <source>
        <dbReference type="Proteomes" id="UP000053558"/>
    </source>
</evidence>
<evidence type="ECO:0000256" key="11">
    <source>
        <dbReference type="ARBA" id="ARBA00023136"/>
    </source>
</evidence>
<keyword evidence="8 12" id="KW-0812">Transmembrane</keyword>
<feature type="transmembrane region" description="Helical" evidence="12">
    <location>
        <begin position="89"/>
        <end position="110"/>
    </location>
</feature>
<feature type="transmembrane region" description="Helical" evidence="12">
    <location>
        <begin position="246"/>
        <end position="271"/>
    </location>
</feature>
<evidence type="ECO:0000256" key="12">
    <source>
        <dbReference type="RuleBase" id="RU363112"/>
    </source>
</evidence>
<proteinExistence type="inferred from homology"/>
<feature type="transmembrane region" description="Helical" evidence="12">
    <location>
        <begin position="157"/>
        <end position="179"/>
    </location>
</feature>
<dbReference type="GO" id="GO:0004376">
    <property type="term" value="F:GPI mannosyltransferase activity"/>
    <property type="evidence" value="ECO:0007669"/>
    <property type="project" value="InterPro"/>
</dbReference>
<keyword evidence="10 12" id="KW-1133">Transmembrane helix</keyword>
<dbReference type="PANTHER" id="PTHR12468:SF2">
    <property type="entry name" value="GPI MANNOSYLTRANSFERASE 2"/>
    <property type="match status" value="1"/>
</dbReference>
<dbReference type="EC" id="2.4.1.-" evidence="12"/>
<gene>
    <name evidence="13" type="ORF">CONPUDRAFT_120783</name>
</gene>
<dbReference type="UniPathway" id="UPA00196"/>
<evidence type="ECO:0000256" key="2">
    <source>
        <dbReference type="ARBA" id="ARBA00004687"/>
    </source>
</evidence>
<dbReference type="AlphaFoldDB" id="A0A5M3MVD4"/>
<comment type="pathway">
    <text evidence="2 12">Glycolipid biosynthesis; glycosylphosphatidylinositol-anchor biosynthesis.</text>
</comment>
<dbReference type="Pfam" id="PF04188">
    <property type="entry name" value="Mannosyl_trans2"/>
    <property type="match status" value="1"/>
</dbReference>
<evidence type="ECO:0000256" key="3">
    <source>
        <dbReference type="ARBA" id="ARBA00008698"/>
    </source>
</evidence>
<keyword evidence="7 12" id="KW-0808">Transferase</keyword>
<dbReference type="KEGG" id="cput:CONPUDRAFT_120783"/>
<dbReference type="GO" id="GO:0005789">
    <property type="term" value="C:endoplasmic reticulum membrane"/>
    <property type="evidence" value="ECO:0007669"/>
    <property type="project" value="UniProtKB-SubCell"/>
</dbReference>
<sequence>MSTTSQASVSKTEQHLRSLRFLSWSSRLLIWSLISASALLFPLFDASPKLVISDGDAWTTKGASALLRWDAFHFLHIADAGYVYEHEWAFFPGAPALMRLSGALLARVFGAVSSASPQNARLLAMMHGGALLGALLDARCGVLLYELTLHHFGSSGFAYVSALLGLVGSSPAALRYAAYTEPFFAYFSFKGMLCCARKRWVRAAACFACAGALRSNGVLLAGFVGWGMVGEVVVSGRGRELTPSRIAYAALLTALPFAPFVWHNYAAYVLFCASPSSREPTAEWCTRTIPSIYGYVQDRYWNVGFLRYWTLSNAPNFLLALPALVPVLAFCMSYLRGVARILLQPVPAQSKRNDTPSPSPLASLRAFFTDPHPRPTDPFIRPSLLPHVLHALALSLTLLFAAHTQIALRVLPTVPLAHWALAWALTRLPRRCGRVLLAWYVCWALCACVLWAVFLPPA</sequence>
<dbReference type="GO" id="GO:0031501">
    <property type="term" value="C:mannosyltransferase complex"/>
    <property type="evidence" value="ECO:0007669"/>
    <property type="project" value="TreeGrafter"/>
</dbReference>
<evidence type="ECO:0000256" key="5">
    <source>
        <dbReference type="ARBA" id="ARBA00022502"/>
    </source>
</evidence>
<evidence type="ECO:0000256" key="10">
    <source>
        <dbReference type="ARBA" id="ARBA00022989"/>
    </source>
</evidence>
<feature type="transmembrane region" description="Helical" evidence="12">
    <location>
        <begin position="384"/>
        <end position="402"/>
    </location>
</feature>
<evidence type="ECO:0000256" key="9">
    <source>
        <dbReference type="ARBA" id="ARBA00022824"/>
    </source>
</evidence>
<dbReference type="GO" id="GO:0006506">
    <property type="term" value="P:GPI anchor biosynthetic process"/>
    <property type="evidence" value="ECO:0007669"/>
    <property type="project" value="UniProtKB-UniPathway"/>
</dbReference>
<comment type="similarity">
    <text evidence="3 12">Belongs to the PIGV family.</text>
</comment>
<protein>
    <recommendedName>
        <fullName evidence="4 12">GPI mannosyltransferase 2</fullName>
        <ecNumber evidence="12">2.4.1.-</ecNumber>
    </recommendedName>
</protein>
<evidence type="ECO:0000256" key="6">
    <source>
        <dbReference type="ARBA" id="ARBA00022676"/>
    </source>
</evidence>
<dbReference type="OMA" id="GALFIWC"/>
<keyword evidence="11 12" id="KW-0472">Membrane</keyword>
<comment type="subcellular location">
    <subcellularLocation>
        <location evidence="1 12">Endoplasmic reticulum membrane</location>
        <topology evidence="1 12">Multi-pass membrane protein</topology>
    </subcellularLocation>
</comment>
<feature type="transmembrane region" description="Helical" evidence="12">
    <location>
        <begin position="435"/>
        <end position="454"/>
    </location>
</feature>
<dbReference type="InterPro" id="IPR007315">
    <property type="entry name" value="PIG-V/Gpi18"/>
</dbReference>
<dbReference type="EMBL" id="JH711576">
    <property type="protein sequence ID" value="EIW82684.1"/>
    <property type="molecule type" value="Genomic_DNA"/>
</dbReference>
<feature type="transmembrane region" description="Helical" evidence="12">
    <location>
        <begin position="21"/>
        <end position="44"/>
    </location>
</feature>
<evidence type="ECO:0000256" key="1">
    <source>
        <dbReference type="ARBA" id="ARBA00004477"/>
    </source>
</evidence>
<dbReference type="GO" id="GO:0000009">
    <property type="term" value="F:alpha-1,6-mannosyltransferase activity"/>
    <property type="evidence" value="ECO:0007669"/>
    <property type="project" value="InterPro"/>
</dbReference>
<feature type="transmembrane region" description="Helical" evidence="12">
    <location>
        <begin position="200"/>
        <end position="226"/>
    </location>
</feature>
<keyword evidence="5 12" id="KW-0337">GPI-anchor biosynthesis</keyword>
<organism evidence="13 14">
    <name type="scientific">Coniophora puteana (strain RWD-64-598)</name>
    <name type="common">Brown rot fungus</name>
    <dbReference type="NCBI Taxonomy" id="741705"/>
    <lineage>
        <taxon>Eukaryota</taxon>
        <taxon>Fungi</taxon>
        <taxon>Dikarya</taxon>
        <taxon>Basidiomycota</taxon>
        <taxon>Agaricomycotina</taxon>
        <taxon>Agaricomycetes</taxon>
        <taxon>Agaricomycetidae</taxon>
        <taxon>Boletales</taxon>
        <taxon>Coniophorineae</taxon>
        <taxon>Coniophoraceae</taxon>
        <taxon>Coniophora</taxon>
    </lineage>
</organism>
<dbReference type="RefSeq" id="XP_007766679.1">
    <property type="nucleotide sequence ID" value="XM_007768489.1"/>
</dbReference>
<feature type="transmembrane region" description="Helical" evidence="12">
    <location>
        <begin position="317"/>
        <end position="335"/>
    </location>
</feature>
<dbReference type="Proteomes" id="UP000053558">
    <property type="component" value="Unassembled WGS sequence"/>
</dbReference>
<dbReference type="PANTHER" id="PTHR12468">
    <property type="entry name" value="GPI MANNOSYLTRANSFERASE 2"/>
    <property type="match status" value="1"/>
</dbReference>
<feature type="transmembrane region" description="Helical" evidence="12">
    <location>
        <begin position="122"/>
        <end position="145"/>
    </location>
</feature>
<keyword evidence="6 12" id="KW-0328">Glycosyltransferase</keyword>
<evidence type="ECO:0000313" key="13">
    <source>
        <dbReference type="EMBL" id="EIW82684.1"/>
    </source>
</evidence>
<evidence type="ECO:0000256" key="4">
    <source>
        <dbReference type="ARBA" id="ARBA00013795"/>
    </source>
</evidence>
<dbReference type="OrthoDB" id="10252502at2759"/>
<evidence type="ECO:0000256" key="7">
    <source>
        <dbReference type="ARBA" id="ARBA00022679"/>
    </source>
</evidence>
<dbReference type="GeneID" id="19199571"/>
<reference evidence="14" key="1">
    <citation type="journal article" date="2012" name="Science">
        <title>The Paleozoic origin of enzymatic lignin decomposition reconstructed from 31 fungal genomes.</title>
        <authorList>
            <person name="Floudas D."/>
            <person name="Binder M."/>
            <person name="Riley R."/>
            <person name="Barry K."/>
            <person name="Blanchette R.A."/>
            <person name="Henrissat B."/>
            <person name="Martinez A.T."/>
            <person name="Otillar R."/>
            <person name="Spatafora J.W."/>
            <person name="Yadav J.S."/>
            <person name="Aerts A."/>
            <person name="Benoit I."/>
            <person name="Boyd A."/>
            <person name="Carlson A."/>
            <person name="Copeland A."/>
            <person name="Coutinho P.M."/>
            <person name="de Vries R.P."/>
            <person name="Ferreira P."/>
            <person name="Findley K."/>
            <person name="Foster B."/>
            <person name="Gaskell J."/>
            <person name="Glotzer D."/>
            <person name="Gorecki P."/>
            <person name="Heitman J."/>
            <person name="Hesse C."/>
            <person name="Hori C."/>
            <person name="Igarashi K."/>
            <person name="Jurgens J.A."/>
            <person name="Kallen N."/>
            <person name="Kersten P."/>
            <person name="Kohler A."/>
            <person name="Kuees U."/>
            <person name="Kumar T.K.A."/>
            <person name="Kuo A."/>
            <person name="LaButti K."/>
            <person name="Larrondo L.F."/>
            <person name="Lindquist E."/>
            <person name="Ling A."/>
            <person name="Lombard V."/>
            <person name="Lucas S."/>
            <person name="Lundell T."/>
            <person name="Martin R."/>
            <person name="McLaughlin D.J."/>
            <person name="Morgenstern I."/>
            <person name="Morin E."/>
            <person name="Murat C."/>
            <person name="Nagy L.G."/>
            <person name="Nolan M."/>
            <person name="Ohm R.A."/>
            <person name="Patyshakuliyeva A."/>
            <person name="Rokas A."/>
            <person name="Ruiz-Duenas F.J."/>
            <person name="Sabat G."/>
            <person name="Salamov A."/>
            <person name="Samejima M."/>
            <person name="Schmutz J."/>
            <person name="Slot J.C."/>
            <person name="St John F."/>
            <person name="Stenlid J."/>
            <person name="Sun H."/>
            <person name="Sun S."/>
            <person name="Syed K."/>
            <person name="Tsang A."/>
            <person name="Wiebenga A."/>
            <person name="Young D."/>
            <person name="Pisabarro A."/>
            <person name="Eastwood D.C."/>
            <person name="Martin F."/>
            <person name="Cullen D."/>
            <person name="Grigoriev I.V."/>
            <person name="Hibbett D.S."/>
        </authorList>
    </citation>
    <scope>NUCLEOTIDE SEQUENCE [LARGE SCALE GENOMIC DNA]</scope>
    <source>
        <strain evidence="14">RWD-64-598 SS2</strain>
    </source>
</reference>
<comment type="function">
    <text evidence="12">Mannosyltransferase involved in glycosylphosphatidylinositol-anchor biosynthesis.</text>
</comment>
<keyword evidence="9 12" id="KW-0256">Endoplasmic reticulum</keyword>
<keyword evidence="14" id="KW-1185">Reference proteome</keyword>